<keyword evidence="2" id="KW-1185">Reference proteome</keyword>
<sequence length="195" mass="22360">MQHSVWLDDAFDRARQLYPSYYSSIPKSLEQSIAYKLLLAMLNGDECFVEPTPESLENLTLESVRDAVMNQFVTYNMEVSIVGEFSEEDLETCILEYLGTVWATRDLKMAHEFSPITYRPCPSDLQFQQVRSDASLCCGPAPNRWGFNSEGIDLFDSTRNISADYDEQPKSEESPLEIKDAQKKLQRRFQSSTIL</sequence>
<comment type="caution">
    <text evidence="1">The sequence shown here is derived from an EMBL/GenBank/DDBJ whole genome shotgun (WGS) entry which is preliminary data.</text>
</comment>
<evidence type="ECO:0000313" key="2">
    <source>
        <dbReference type="Proteomes" id="UP001062846"/>
    </source>
</evidence>
<accession>A0ACC0PQP8</accession>
<gene>
    <name evidence="1" type="ORF">RHMOL_Rhmol02G0150600</name>
</gene>
<dbReference type="EMBL" id="CM046389">
    <property type="protein sequence ID" value="KAI8567810.1"/>
    <property type="molecule type" value="Genomic_DNA"/>
</dbReference>
<proteinExistence type="predicted"/>
<organism evidence="1 2">
    <name type="scientific">Rhododendron molle</name>
    <name type="common">Chinese azalea</name>
    <name type="synonym">Azalea mollis</name>
    <dbReference type="NCBI Taxonomy" id="49168"/>
    <lineage>
        <taxon>Eukaryota</taxon>
        <taxon>Viridiplantae</taxon>
        <taxon>Streptophyta</taxon>
        <taxon>Embryophyta</taxon>
        <taxon>Tracheophyta</taxon>
        <taxon>Spermatophyta</taxon>
        <taxon>Magnoliopsida</taxon>
        <taxon>eudicotyledons</taxon>
        <taxon>Gunneridae</taxon>
        <taxon>Pentapetalae</taxon>
        <taxon>asterids</taxon>
        <taxon>Ericales</taxon>
        <taxon>Ericaceae</taxon>
        <taxon>Ericoideae</taxon>
        <taxon>Rhodoreae</taxon>
        <taxon>Rhododendron</taxon>
    </lineage>
</organism>
<dbReference type="Proteomes" id="UP001062846">
    <property type="component" value="Chromosome 2"/>
</dbReference>
<protein>
    <submittedName>
        <fullName evidence="1">Uncharacterized protein</fullName>
    </submittedName>
</protein>
<reference evidence="1" key="1">
    <citation type="submission" date="2022-02" db="EMBL/GenBank/DDBJ databases">
        <title>Plant Genome Project.</title>
        <authorList>
            <person name="Zhang R.-G."/>
        </authorList>
    </citation>
    <scope>NUCLEOTIDE SEQUENCE</scope>
    <source>
        <strain evidence="1">AT1</strain>
    </source>
</reference>
<name>A0ACC0PQP8_RHOML</name>
<evidence type="ECO:0000313" key="1">
    <source>
        <dbReference type="EMBL" id="KAI8567810.1"/>
    </source>
</evidence>